<proteinExistence type="predicted"/>
<evidence type="ECO:0000313" key="3">
    <source>
        <dbReference type="EMBL" id="CAB4622132.1"/>
    </source>
</evidence>
<accession>A0A6J6I6T3</accession>
<keyword evidence="2" id="KW-1133">Transmembrane helix</keyword>
<dbReference type="EMBL" id="CAEZVF010000080">
    <property type="protein sequence ID" value="CAB4622132.1"/>
    <property type="molecule type" value="Genomic_DNA"/>
</dbReference>
<evidence type="ECO:0000256" key="1">
    <source>
        <dbReference type="SAM" id="MobiDB-lite"/>
    </source>
</evidence>
<organism evidence="3">
    <name type="scientific">freshwater metagenome</name>
    <dbReference type="NCBI Taxonomy" id="449393"/>
    <lineage>
        <taxon>unclassified sequences</taxon>
        <taxon>metagenomes</taxon>
        <taxon>ecological metagenomes</taxon>
    </lineage>
</organism>
<feature type="transmembrane region" description="Helical" evidence="2">
    <location>
        <begin position="44"/>
        <end position="62"/>
    </location>
</feature>
<keyword evidence="2" id="KW-0812">Transmembrane</keyword>
<dbReference type="AlphaFoldDB" id="A0A6J6I6T3"/>
<evidence type="ECO:0000256" key="2">
    <source>
        <dbReference type="SAM" id="Phobius"/>
    </source>
</evidence>
<feature type="region of interest" description="Disordered" evidence="1">
    <location>
        <begin position="158"/>
        <end position="191"/>
    </location>
</feature>
<gene>
    <name evidence="3" type="ORF">UFOPK1939_00638</name>
</gene>
<sequence>MSATARVAAVPQQRQPLVDERPAELSLPLRLLQAPRSQAPRKPYVLLLSGMLTAGLLGSLLLNTVNSQNSFVIHDLRGDVKKLNQEEQALIQKVAEQESPIALTRRARALGMVPSASPVFLRLSDGKILGVPTAAKAGPKPAPKPVKAVAQPVVAAKPTVAGKPTTAVKPASPKAATKAATKPATKPGGGQ</sequence>
<keyword evidence="2" id="KW-0472">Membrane</keyword>
<name>A0A6J6I6T3_9ZZZZ</name>
<reference evidence="3" key="1">
    <citation type="submission" date="2020-05" db="EMBL/GenBank/DDBJ databases">
        <authorList>
            <person name="Chiriac C."/>
            <person name="Salcher M."/>
            <person name="Ghai R."/>
            <person name="Kavagutti S V."/>
        </authorList>
    </citation>
    <scope>NUCLEOTIDE SEQUENCE</scope>
</reference>
<protein>
    <submittedName>
        <fullName evidence="3">Unannotated protein</fullName>
    </submittedName>
</protein>